<dbReference type="InterPro" id="IPR007627">
    <property type="entry name" value="RNA_pol_sigma70_r2"/>
</dbReference>
<dbReference type="AlphaFoldDB" id="A0A7Y2M0C5"/>
<keyword evidence="3" id="KW-0731">Sigma factor</keyword>
<dbReference type="InterPro" id="IPR014284">
    <property type="entry name" value="RNA_pol_sigma-70_dom"/>
</dbReference>
<dbReference type="InterPro" id="IPR013325">
    <property type="entry name" value="RNA_pol_sigma_r2"/>
</dbReference>
<comment type="similarity">
    <text evidence="1">Belongs to the sigma-70 factor family. ECF subfamily.</text>
</comment>
<dbReference type="InterPro" id="IPR013249">
    <property type="entry name" value="RNA_pol_sigma70_r4_t2"/>
</dbReference>
<dbReference type="Gene3D" id="1.10.1740.10">
    <property type="match status" value="1"/>
</dbReference>
<comment type="caution">
    <text evidence="8">The sequence shown here is derived from an EMBL/GenBank/DDBJ whole genome shotgun (WGS) entry which is preliminary data.</text>
</comment>
<evidence type="ECO:0000256" key="2">
    <source>
        <dbReference type="ARBA" id="ARBA00023015"/>
    </source>
</evidence>
<evidence type="ECO:0000259" key="6">
    <source>
        <dbReference type="Pfam" id="PF04542"/>
    </source>
</evidence>
<organism evidence="8 9">
    <name type="scientific">Microbacterium ulmi</name>
    <dbReference type="NCBI Taxonomy" id="179095"/>
    <lineage>
        <taxon>Bacteria</taxon>
        <taxon>Bacillati</taxon>
        <taxon>Actinomycetota</taxon>
        <taxon>Actinomycetes</taxon>
        <taxon>Micrococcales</taxon>
        <taxon>Microbacteriaceae</taxon>
        <taxon>Microbacterium</taxon>
    </lineage>
</organism>
<dbReference type="Pfam" id="PF08281">
    <property type="entry name" value="Sigma70_r4_2"/>
    <property type="match status" value="1"/>
</dbReference>
<accession>A0A7Y2M0C5</accession>
<keyword evidence="9" id="KW-1185">Reference proteome</keyword>
<gene>
    <name evidence="8" type="ORF">HLA99_08355</name>
</gene>
<evidence type="ECO:0000256" key="3">
    <source>
        <dbReference type="ARBA" id="ARBA00023082"/>
    </source>
</evidence>
<dbReference type="PANTHER" id="PTHR43133">
    <property type="entry name" value="RNA POLYMERASE ECF-TYPE SIGMA FACTO"/>
    <property type="match status" value="1"/>
</dbReference>
<evidence type="ECO:0000313" key="8">
    <source>
        <dbReference type="EMBL" id="NNH03857.1"/>
    </source>
</evidence>
<evidence type="ECO:0000259" key="7">
    <source>
        <dbReference type="Pfam" id="PF08281"/>
    </source>
</evidence>
<keyword evidence="4" id="KW-0238">DNA-binding</keyword>
<dbReference type="InterPro" id="IPR013324">
    <property type="entry name" value="RNA_pol_sigma_r3/r4-like"/>
</dbReference>
<dbReference type="CDD" id="cd06171">
    <property type="entry name" value="Sigma70_r4"/>
    <property type="match status" value="1"/>
</dbReference>
<dbReference type="RefSeq" id="WP_167038146.1">
    <property type="nucleotide sequence ID" value="NZ_BAAANA010000001.1"/>
</dbReference>
<evidence type="ECO:0000256" key="1">
    <source>
        <dbReference type="ARBA" id="ARBA00010641"/>
    </source>
</evidence>
<evidence type="ECO:0000256" key="5">
    <source>
        <dbReference type="ARBA" id="ARBA00023163"/>
    </source>
</evidence>
<dbReference type="PANTHER" id="PTHR43133:SF8">
    <property type="entry name" value="RNA POLYMERASE SIGMA FACTOR HI_1459-RELATED"/>
    <property type="match status" value="1"/>
</dbReference>
<feature type="domain" description="RNA polymerase sigma factor 70 region 4 type 2" evidence="7">
    <location>
        <begin position="98"/>
        <end position="150"/>
    </location>
</feature>
<dbReference type="SUPFAM" id="SSF88659">
    <property type="entry name" value="Sigma3 and sigma4 domains of RNA polymerase sigma factors"/>
    <property type="match status" value="1"/>
</dbReference>
<dbReference type="GO" id="GO:0003677">
    <property type="term" value="F:DNA binding"/>
    <property type="evidence" value="ECO:0007669"/>
    <property type="project" value="UniProtKB-KW"/>
</dbReference>
<dbReference type="Pfam" id="PF04542">
    <property type="entry name" value="Sigma70_r2"/>
    <property type="match status" value="1"/>
</dbReference>
<sequence>MDKRMHDGFDAFFRAHYAAVWRYVDRRLGSASADDVAASTFELAYRRLDPAHPHPVGWLFRTASNLMKAEMRRSDRERRAAREAEVLRAPSEGDPELETLTTLLERLPAPHRTVLQLTYWDGLSAADVGVVLGCSEQAVWKRVSRAKAALRAAWPTSPATTWKEAMTNA</sequence>
<dbReference type="NCBIfam" id="TIGR02937">
    <property type="entry name" value="sigma70-ECF"/>
    <property type="match status" value="1"/>
</dbReference>
<dbReference type="Gene3D" id="1.10.10.10">
    <property type="entry name" value="Winged helix-like DNA-binding domain superfamily/Winged helix DNA-binding domain"/>
    <property type="match status" value="1"/>
</dbReference>
<name>A0A7Y2M0C5_9MICO</name>
<dbReference type="EMBL" id="JABEMB010000009">
    <property type="protein sequence ID" value="NNH03857.1"/>
    <property type="molecule type" value="Genomic_DNA"/>
</dbReference>
<dbReference type="GO" id="GO:0006352">
    <property type="term" value="P:DNA-templated transcription initiation"/>
    <property type="evidence" value="ECO:0007669"/>
    <property type="project" value="InterPro"/>
</dbReference>
<dbReference type="InterPro" id="IPR036388">
    <property type="entry name" value="WH-like_DNA-bd_sf"/>
</dbReference>
<proteinExistence type="inferred from homology"/>
<reference evidence="8 9" key="1">
    <citation type="submission" date="2020-05" db="EMBL/GenBank/DDBJ databases">
        <title>MicrobeNet Type strains.</title>
        <authorList>
            <person name="Nicholson A.C."/>
        </authorList>
    </citation>
    <scope>NUCLEOTIDE SEQUENCE [LARGE SCALE GENOMIC DNA]</scope>
    <source>
        <strain evidence="8 9">JCM 14282</strain>
    </source>
</reference>
<dbReference type="SUPFAM" id="SSF88946">
    <property type="entry name" value="Sigma2 domain of RNA polymerase sigma factors"/>
    <property type="match status" value="1"/>
</dbReference>
<keyword evidence="5" id="KW-0804">Transcription</keyword>
<protein>
    <submittedName>
        <fullName evidence="8">RNA polymerase sigma factor</fullName>
    </submittedName>
</protein>
<feature type="domain" description="RNA polymerase sigma-70 region 2" evidence="6">
    <location>
        <begin position="12"/>
        <end position="76"/>
    </location>
</feature>
<evidence type="ECO:0000313" key="9">
    <source>
        <dbReference type="Proteomes" id="UP000543598"/>
    </source>
</evidence>
<dbReference type="InterPro" id="IPR039425">
    <property type="entry name" value="RNA_pol_sigma-70-like"/>
</dbReference>
<keyword evidence="2" id="KW-0805">Transcription regulation</keyword>
<evidence type="ECO:0000256" key="4">
    <source>
        <dbReference type="ARBA" id="ARBA00023125"/>
    </source>
</evidence>
<dbReference type="GO" id="GO:0016987">
    <property type="term" value="F:sigma factor activity"/>
    <property type="evidence" value="ECO:0007669"/>
    <property type="project" value="UniProtKB-KW"/>
</dbReference>
<dbReference type="Proteomes" id="UP000543598">
    <property type="component" value="Unassembled WGS sequence"/>
</dbReference>